<reference evidence="1 2" key="1">
    <citation type="journal article" date="2006" name="Int. J. Syst. Evol. Microbiol.">
        <title>Costertonia aggregata gen. nov., sp. nov., a mesophilic marine bacterium of the family Flavobacteriaceae, isolated from a mature biofilm.</title>
        <authorList>
            <person name="Kwon K.K."/>
            <person name="Lee Y.K."/>
            <person name="Lee H.K."/>
        </authorList>
    </citation>
    <scope>NUCLEOTIDE SEQUENCE [LARGE SCALE GENOMIC DNA]</scope>
    <source>
        <strain evidence="1 2">KCCM 42265</strain>
    </source>
</reference>
<name>A0A7H9AQ76_9FLAO</name>
<dbReference type="Proteomes" id="UP000509302">
    <property type="component" value="Chromosome"/>
</dbReference>
<dbReference type="AlphaFoldDB" id="A0A7H9AQ76"/>
<dbReference type="KEGG" id="cagg:HYG79_08610"/>
<accession>A0A7H9AQ76</accession>
<dbReference type="EMBL" id="CP058595">
    <property type="protein sequence ID" value="QLG45405.1"/>
    <property type="molecule type" value="Genomic_DNA"/>
</dbReference>
<dbReference type="RefSeq" id="WP_179241694.1">
    <property type="nucleotide sequence ID" value="NZ_CP058595.1"/>
</dbReference>
<proteinExistence type="predicted"/>
<gene>
    <name evidence="1" type="ORF">HYG79_08610</name>
</gene>
<keyword evidence="2" id="KW-1185">Reference proteome</keyword>
<evidence type="ECO:0000313" key="1">
    <source>
        <dbReference type="EMBL" id="QLG45405.1"/>
    </source>
</evidence>
<protein>
    <submittedName>
        <fullName evidence="1">Uncharacterized protein</fullName>
    </submittedName>
</protein>
<organism evidence="1 2">
    <name type="scientific">Costertonia aggregata</name>
    <dbReference type="NCBI Taxonomy" id="343403"/>
    <lineage>
        <taxon>Bacteria</taxon>
        <taxon>Pseudomonadati</taxon>
        <taxon>Bacteroidota</taxon>
        <taxon>Flavobacteriia</taxon>
        <taxon>Flavobacteriales</taxon>
        <taxon>Flavobacteriaceae</taxon>
        <taxon>Costertonia</taxon>
    </lineage>
</organism>
<evidence type="ECO:0000313" key="2">
    <source>
        <dbReference type="Proteomes" id="UP000509302"/>
    </source>
</evidence>
<sequence>MKYIQLVTLLICFSSCNKKLDKTDIDSVLKYGEQHILNRNFDSLLTLTEDYRILNSIDIEDKISILVEKSRIETKFERLELLLNNANESKFLKSQIKEDVKYFSTGTLRLQNAEYFFQIDKEYYKFTFNLDKSDGQYYLGSFRINNLSKECKQHTFVPSTNISIQHEGSYWSRSSRNTFKDYSLRLKNISDLDYSKFEYRLIIKDNKGKQFFNRVFDYKGDIGVDEIIDIRVSSLENYKTNFFIDNKNFFSEFQIISVTTKSNPKSCLAIKSLQ</sequence>